<dbReference type="OrthoDB" id="5244602at2"/>
<protein>
    <submittedName>
        <fullName evidence="3">Uncharacterized protein</fullName>
    </submittedName>
</protein>
<sequence>MTFRSTHSSFFAAIAAIALLAGCTATATEKVDSSAGSATPGPASTSSTEGGAGESSDSTLTTRRMTVDDVTFADLAAHPLPSGYTQSAVSVDAWPAVEVLVDADDDEVVQARGDLAATLGGADMVITTEVQSCELIAVWVLPQPDSVRVGHETHPDSAGCTDTTTYDVLFAIPQAGTNSEGAWDYTTTVPPIQLEVRAGAQN</sequence>
<feature type="chain" id="PRO_5014967823" evidence="2">
    <location>
        <begin position="28"/>
        <end position="202"/>
    </location>
</feature>
<dbReference type="PROSITE" id="PS51257">
    <property type="entry name" value="PROKAR_LIPOPROTEIN"/>
    <property type="match status" value="1"/>
</dbReference>
<keyword evidence="2" id="KW-0732">Signal</keyword>
<evidence type="ECO:0000313" key="4">
    <source>
        <dbReference type="Proteomes" id="UP000231742"/>
    </source>
</evidence>
<dbReference type="RefSeq" id="WP_100388593.1">
    <property type="nucleotide sequence ID" value="NZ_BMZU01000001.1"/>
</dbReference>
<evidence type="ECO:0000313" key="3">
    <source>
        <dbReference type="EMBL" id="PJJ81953.1"/>
    </source>
</evidence>
<organism evidence="3 4">
    <name type="scientific">Salinibacterium amurskyense</name>
    <dbReference type="NCBI Taxonomy" id="205941"/>
    <lineage>
        <taxon>Bacteria</taxon>
        <taxon>Bacillati</taxon>
        <taxon>Actinomycetota</taxon>
        <taxon>Actinomycetes</taxon>
        <taxon>Micrococcales</taxon>
        <taxon>Microbacteriaceae</taxon>
        <taxon>Salinibacterium</taxon>
    </lineage>
</organism>
<comment type="caution">
    <text evidence="3">The sequence shown here is derived from an EMBL/GenBank/DDBJ whole genome shotgun (WGS) entry which is preliminary data.</text>
</comment>
<feature type="signal peptide" evidence="2">
    <location>
        <begin position="1"/>
        <end position="27"/>
    </location>
</feature>
<proteinExistence type="predicted"/>
<evidence type="ECO:0000256" key="1">
    <source>
        <dbReference type="SAM" id="MobiDB-lite"/>
    </source>
</evidence>
<evidence type="ECO:0000256" key="2">
    <source>
        <dbReference type="SAM" id="SignalP"/>
    </source>
</evidence>
<reference evidence="3 4" key="1">
    <citation type="submission" date="2017-11" db="EMBL/GenBank/DDBJ databases">
        <title>Genomic Encyclopedia of Archaeal and Bacterial Type Strains, Phase II (KMG-II): From Individual Species to Whole Genera.</title>
        <authorList>
            <person name="Goeker M."/>
        </authorList>
    </citation>
    <scope>NUCLEOTIDE SEQUENCE [LARGE SCALE GENOMIC DNA]</scope>
    <source>
        <strain evidence="3 4">DSM 16400</strain>
    </source>
</reference>
<dbReference type="AlphaFoldDB" id="A0A2M9D8Y8"/>
<dbReference type="EMBL" id="PGFH01000001">
    <property type="protein sequence ID" value="PJJ81953.1"/>
    <property type="molecule type" value="Genomic_DNA"/>
</dbReference>
<accession>A0A2M9D8Y8</accession>
<name>A0A2M9D8Y8_9MICO</name>
<feature type="compositionally biased region" description="Low complexity" evidence="1">
    <location>
        <begin position="31"/>
        <end position="59"/>
    </location>
</feature>
<feature type="region of interest" description="Disordered" evidence="1">
    <location>
        <begin position="31"/>
        <end position="62"/>
    </location>
</feature>
<gene>
    <name evidence="3" type="ORF">CLV85_1138</name>
</gene>
<keyword evidence="4" id="KW-1185">Reference proteome</keyword>
<dbReference type="Proteomes" id="UP000231742">
    <property type="component" value="Unassembled WGS sequence"/>
</dbReference>